<dbReference type="STRING" id="1421013.GCA_000504425_03718"/>
<proteinExistence type="predicted"/>
<dbReference type="Gene3D" id="3.10.129.10">
    <property type="entry name" value="Hotdog Thioesterase"/>
    <property type="match status" value="1"/>
</dbReference>
<sequence>MTTIDLDHLRQWIGRSEQASDIVTAQLVKGLRATLFCDIGTPVPGDAAPFTAHWCLAQPVYPMAMLGPDGHPARGGFLPPVPLPRRMWAGGEIEFVEPLRVGDEATRTSTIADVTLKTGSTGALCFVSVNHEITTARGVAIRERQDLVYRDNPTAMAAPAKPAAAPPAAAHRETHFADPVLLFRYSALTFNGHRIHYDRDYATKVELYPGLVFHGPMQAALMVEFAARLHGGQAPKKFSYRGVQPLFDGAEFSVNANDTATGMELWTANAAGAPTMKASASW</sequence>
<dbReference type="Pfam" id="PF13452">
    <property type="entry name" value="FAS1_DH_region"/>
    <property type="match status" value="1"/>
</dbReference>
<reference evidence="2 3" key="1">
    <citation type="submission" date="2014-11" db="EMBL/GenBank/DDBJ databases">
        <title>Genomics and ecophysiology of heterotrophic nitrogen fixing bacteria isolated from estuarine surface water.</title>
        <authorList>
            <person name="Bentzon-Tilia M."/>
            <person name="Severin I."/>
            <person name="Hansen L.H."/>
            <person name="Riemann L."/>
        </authorList>
    </citation>
    <scope>NUCLEOTIDE SEQUENCE [LARGE SCALE GENOMIC DNA]</scope>
    <source>
        <strain evidence="2 3">BAL398</strain>
    </source>
</reference>
<comment type="caution">
    <text evidence="2">The sequence shown here is derived from an EMBL/GenBank/DDBJ whole genome shotgun (WGS) entry which is preliminary data.</text>
</comment>
<dbReference type="AlphaFoldDB" id="A0A0D7EP60"/>
<dbReference type="PANTHER" id="PTHR28152:SF1">
    <property type="entry name" value="HYDROXYACYL-THIOESTER DEHYDRATASE TYPE 2, MITOCHONDRIAL"/>
    <property type="match status" value="1"/>
</dbReference>
<evidence type="ECO:0000259" key="1">
    <source>
        <dbReference type="Pfam" id="PF13452"/>
    </source>
</evidence>
<gene>
    <name evidence="2" type="ORF">OO17_12590</name>
</gene>
<dbReference type="InterPro" id="IPR039569">
    <property type="entry name" value="FAS1-like_DH_region"/>
</dbReference>
<dbReference type="SUPFAM" id="SSF54637">
    <property type="entry name" value="Thioesterase/thiol ester dehydrase-isomerase"/>
    <property type="match status" value="2"/>
</dbReference>
<evidence type="ECO:0000313" key="3">
    <source>
        <dbReference type="Proteomes" id="UP000032515"/>
    </source>
</evidence>
<dbReference type="GO" id="GO:0019171">
    <property type="term" value="F:(3R)-hydroxyacyl-[acyl-carrier-protein] dehydratase activity"/>
    <property type="evidence" value="ECO:0007669"/>
    <property type="project" value="TreeGrafter"/>
</dbReference>
<accession>A0A0D7EP60</accession>
<protein>
    <submittedName>
        <fullName evidence="2">Metal-binding domain containing of MaoC dehydratase</fullName>
    </submittedName>
</protein>
<dbReference type="PATRIC" id="fig|1076.23.peg.2600"/>
<name>A0A0D7EP60_RHOPL</name>
<dbReference type="EMBL" id="JXXE01000247">
    <property type="protein sequence ID" value="KIZ42619.1"/>
    <property type="molecule type" value="Genomic_DNA"/>
</dbReference>
<dbReference type="RefSeq" id="WP_044410979.1">
    <property type="nucleotide sequence ID" value="NZ_JXXE01000247.1"/>
</dbReference>
<feature type="domain" description="FAS1-like dehydratase" evidence="1">
    <location>
        <begin position="13"/>
        <end position="143"/>
    </location>
</feature>
<dbReference type="InterPro" id="IPR052741">
    <property type="entry name" value="Mitochondrial_HTD2"/>
</dbReference>
<dbReference type="Proteomes" id="UP000032515">
    <property type="component" value="Unassembled WGS sequence"/>
</dbReference>
<dbReference type="InterPro" id="IPR029069">
    <property type="entry name" value="HotDog_dom_sf"/>
</dbReference>
<dbReference type="PANTHER" id="PTHR28152">
    <property type="entry name" value="HYDROXYACYL-THIOESTER DEHYDRATASE TYPE 2, MITOCHONDRIAL"/>
    <property type="match status" value="1"/>
</dbReference>
<evidence type="ECO:0000313" key="2">
    <source>
        <dbReference type="EMBL" id="KIZ42619.1"/>
    </source>
</evidence>
<organism evidence="2 3">
    <name type="scientific">Rhodopseudomonas palustris</name>
    <dbReference type="NCBI Taxonomy" id="1076"/>
    <lineage>
        <taxon>Bacteria</taxon>
        <taxon>Pseudomonadati</taxon>
        <taxon>Pseudomonadota</taxon>
        <taxon>Alphaproteobacteria</taxon>
        <taxon>Hyphomicrobiales</taxon>
        <taxon>Nitrobacteraceae</taxon>
        <taxon>Rhodopseudomonas</taxon>
    </lineage>
</organism>